<dbReference type="Proteomes" id="UP000887013">
    <property type="component" value="Unassembled WGS sequence"/>
</dbReference>
<evidence type="ECO:0000313" key="3">
    <source>
        <dbReference type="Proteomes" id="UP000887013"/>
    </source>
</evidence>
<accession>A0A8X6U1C5</accession>
<evidence type="ECO:0000313" key="2">
    <source>
        <dbReference type="EMBL" id="GFT71829.1"/>
    </source>
</evidence>
<gene>
    <name evidence="2" type="primary">AVEN_252926_1</name>
    <name evidence="2" type="ORF">NPIL_510941</name>
</gene>
<name>A0A8X6U1C5_NEPPI</name>
<reference evidence="2" key="1">
    <citation type="submission" date="2020-08" db="EMBL/GenBank/DDBJ databases">
        <title>Multicomponent nature underlies the extraordinary mechanical properties of spider dragline silk.</title>
        <authorList>
            <person name="Kono N."/>
            <person name="Nakamura H."/>
            <person name="Mori M."/>
            <person name="Yoshida Y."/>
            <person name="Ohtoshi R."/>
            <person name="Malay A.D."/>
            <person name="Moran D.A.P."/>
            <person name="Tomita M."/>
            <person name="Numata K."/>
            <person name="Arakawa K."/>
        </authorList>
    </citation>
    <scope>NUCLEOTIDE SEQUENCE</scope>
</reference>
<dbReference type="AlphaFoldDB" id="A0A8X6U1C5"/>
<sequence length="535" mass="62968">MKDIEDSKIYAGDSQERNTHRLNSDKKLNKQKIDFLKRYYFFLNSGRNLNVGRSRKRGGNIKKVSCKPTVPIERFRRIKTIYAEQEKEPECSRTHVQTVNDEYDRDYNLFEKGNSLPIETVEKTFRTARNDVEPCVASFSAPAILNSLEEHKPSPDTDRRNTRAINHEHVVANQKQYFNKFGIHSKKNSSKTRKNVMIIEDNKNLKVKDVSIIMFKKPSKYLRNRKIKVKDRKELLENDSITSADETEHIFESETPNETATFSSYSESEIKFRLTEMLKRKYNFLRNRTDLNRCSLHGLYNCTSLRCRNFNTKQITKALRYDKNEVTNPIESFHLQTKKSHSKNSVSSYSTDSFLKNELSRYKEFLIKQCKMQKSKVVSKKARLSPYIPNTVRMEVKNGYCNRKDYSTYTKKKETIPLNYVNYPHTGISYFSSHLRRQRVSDEELWHRFGILFRSYASTKKFSGEVIPRKISTEWMVNMGVVSDLMTKKDAEDAFRKAAGQKITMNILEYKEFLLSLSTKKKLPLYELYRRMCGI</sequence>
<proteinExistence type="predicted"/>
<comment type="caution">
    <text evidence="2">The sequence shown here is derived from an EMBL/GenBank/DDBJ whole genome shotgun (WGS) entry which is preliminary data.</text>
</comment>
<organism evidence="2 3">
    <name type="scientific">Nephila pilipes</name>
    <name type="common">Giant wood spider</name>
    <name type="synonym">Nephila maculata</name>
    <dbReference type="NCBI Taxonomy" id="299642"/>
    <lineage>
        <taxon>Eukaryota</taxon>
        <taxon>Metazoa</taxon>
        <taxon>Ecdysozoa</taxon>
        <taxon>Arthropoda</taxon>
        <taxon>Chelicerata</taxon>
        <taxon>Arachnida</taxon>
        <taxon>Araneae</taxon>
        <taxon>Araneomorphae</taxon>
        <taxon>Entelegynae</taxon>
        <taxon>Araneoidea</taxon>
        <taxon>Nephilidae</taxon>
        <taxon>Nephila</taxon>
    </lineage>
</organism>
<dbReference type="EMBL" id="BMAW01116731">
    <property type="protein sequence ID" value="GFT71829.1"/>
    <property type="molecule type" value="Genomic_DNA"/>
</dbReference>
<feature type="region of interest" description="Disordered" evidence="1">
    <location>
        <begin position="1"/>
        <end position="25"/>
    </location>
</feature>
<evidence type="ECO:0000256" key="1">
    <source>
        <dbReference type="SAM" id="MobiDB-lite"/>
    </source>
</evidence>
<dbReference type="OrthoDB" id="6423861at2759"/>
<keyword evidence="3" id="KW-1185">Reference proteome</keyword>
<protein>
    <submittedName>
        <fullName evidence="2">Uncharacterized protein</fullName>
    </submittedName>
</protein>